<name>A0A5D4RAM6_9BACI</name>
<proteinExistence type="predicted"/>
<organism evidence="1 2">
    <name type="scientific">Bacillus infantis</name>
    <dbReference type="NCBI Taxonomy" id="324767"/>
    <lineage>
        <taxon>Bacteria</taxon>
        <taxon>Bacillati</taxon>
        <taxon>Bacillota</taxon>
        <taxon>Bacilli</taxon>
        <taxon>Bacillales</taxon>
        <taxon>Bacillaceae</taxon>
        <taxon>Bacillus</taxon>
    </lineage>
</organism>
<dbReference type="EMBL" id="VTER01000007">
    <property type="protein sequence ID" value="TYS47074.1"/>
    <property type="molecule type" value="Genomic_DNA"/>
</dbReference>
<accession>A0A5D4RAM6</accession>
<evidence type="ECO:0000313" key="1">
    <source>
        <dbReference type="EMBL" id="TYS47074.1"/>
    </source>
</evidence>
<reference evidence="1 2" key="1">
    <citation type="submission" date="2019-08" db="EMBL/GenBank/DDBJ databases">
        <title>Bacillus genomes from the desert of Cuatro Cienegas, Coahuila.</title>
        <authorList>
            <person name="Olmedo-Alvarez G."/>
        </authorList>
    </citation>
    <scope>NUCLEOTIDE SEQUENCE [LARGE SCALE GENOMIC DNA]</scope>
    <source>
        <strain evidence="1 2">CH446_14T</strain>
    </source>
</reference>
<dbReference type="Proteomes" id="UP000322139">
    <property type="component" value="Unassembled WGS sequence"/>
</dbReference>
<protein>
    <submittedName>
        <fullName evidence="1">Uncharacterized protein</fullName>
    </submittedName>
</protein>
<evidence type="ECO:0000313" key="2">
    <source>
        <dbReference type="Proteomes" id="UP000322139"/>
    </source>
</evidence>
<comment type="caution">
    <text evidence="1">The sequence shown here is derived from an EMBL/GenBank/DDBJ whole genome shotgun (WGS) entry which is preliminary data.</text>
</comment>
<gene>
    <name evidence="1" type="ORF">FZD51_15100</name>
</gene>
<dbReference type="AlphaFoldDB" id="A0A5D4RAM6"/>
<sequence length="70" mass="8373">MTINHAGSLKKEYFISYMNLLMKAFECSVDEAKERTFERLFRLNENEMGKETFAQFHLAYQELLKRSKES</sequence>